<accession>A0A2I1CW01</accession>
<evidence type="ECO:0000313" key="2">
    <source>
        <dbReference type="EMBL" id="PKY01807.1"/>
    </source>
</evidence>
<keyword evidence="3" id="KW-1185">Reference proteome</keyword>
<evidence type="ECO:0000256" key="1">
    <source>
        <dbReference type="SAM" id="Phobius"/>
    </source>
</evidence>
<reference evidence="2" key="1">
    <citation type="submission" date="2016-12" db="EMBL/GenBank/DDBJ databases">
        <title>The genomes of Aspergillus section Nigri reveals drivers in fungal speciation.</title>
        <authorList>
            <consortium name="DOE Joint Genome Institute"/>
            <person name="Vesth T.C."/>
            <person name="Nybo J."/>
            <person name="Theobald S."/>
            <person name="Brandl J."/>
            <person name="Frisvad J.C."/>
            <person name="Nielsen K.F."/>
            <person name="Lyhne E.K."/>
            <person name="Kogle M.E."/>
            <person name="Kuo A."/>
            <person name="Riley R."/>
            <person name="Clum A."/>
            <person name="Nolan M."/>
            <person name="Lipzen A."/>
            <person name="Salamov A."/>
            <person name="Henrissat B."/>
            <person name="Wiebenga A."/>
            <person name="De vries R.P."/>
            <person name="Grigoriev I.V."/>
            <person name="Mortensen U.H."/>
            <person name="Andersen M.R."/>
            <person name="Baker S.E."/>
        </authorList>
    </citation>
    <scope>NUCLEOTIDE SEQUENCE</scope>
    <source>
        <strain evidence="2">IBT 28561</strain>
    </source>
</reference>
<feature type="transmembrane region" description="Helical" evidence="1">
    <location>
        <begin position="63"/>
        <end position="84"/>
    </location>
</feature>
<proteinExistence type="predicted"/>
<evidence type="ECO:0000313" key="3">
    <source>
        <dbReference type="Proteomes" id="UP000234254"/>
    </source>
</evidence>
<dbReference type="GeneID" id="36545852"/>
<keyword evidence="1" id="KW-0472">Membrane</keyword>
<dbReference type="VEuPathDB" id="FungiDB:P168DRAFT_299330"/>
<name>A0A2I1CW01_ASPC2</name>
<dbReference type="RefSeq" id="XP_024690401.1">
    <property type="nucleotide sequence ID" value="XM_024838328.1"/>
</dbReference>
<dbReference type="AlphaFoldDB" id="A0A2I1CW01"/>
<dbReference type="OrthoDB" id="1523883at2759"/>
<keyword evidence="1" id="KW-0812">Transmembrane</keyword>
<feature type="transmembrane region" description="Helical" evidence="1">
    <location>
        <begin position="96"/>
        <end position="116"/>
    </location>
</feature>
<sequence>MASGLIFDPTALLRAAPLASSTGTVAHAVLELFAFSSFVQPHTRKDADGLLPRVFPYIFNRSVCTVVALNLTTVVSSIANIRSLTHRSPWPLSRSTFYWAGLVAAIGHMLFVPLVATPVQRIFEKSDEDGQSSRDMERWLAIHRVRMLVADLPGWLAFVGAVLVV</sequence>
<keyword evidence="1" id="KW-1133">Transmembrane helix</keyword>
<dbReference type="Proteomes" id="UP000234254">
    <property type="component" value="Unassembled WGS sequence"/>
</dbReference>
<protein>
    <submittedName>
        <fullName evidence="2">Integral membrane protein</fullName>
    </submittedName>
</protein>
<dbReference type="EMBL" id="MSFM01000011">
    <property type="protein sequence ID" value="PKY01807.1"/>
    <property type="molecule type" value="Genomic_DNA"/>
</dbReference>
<gene>
    <name evidence="2" type="ORF">P168DRAFT_299330</name>
</gene>
<organism evidence="2 3">
    <name type="scientific">Aspergillus campestris (strain IBT 28561)</name>
    <dbReference type="NCBI Taxonomy" id="1392248"/>
    <lineage>
        <taxon>Eukaryota</taxon>
        <taxon>Fungi</taxon>
        <taxon>Dikarya</taxon>
        <taxon>Ascomycota</taxon>
        <taxon>Pezizomycotina</taxon>
        <taxon>Eurotiomycetes</taxon>
        <taxon>Eurotiomycetidae</taxon>
        <taxon>Eurotiales</taxon>
        <taxon>Aspergillaceae</taxon>
        <taxon>Aspergillus</taxon>
        <taxon>Aspergillus subgen. Circumdati</taxon>
    </lineage>
</organism>
<comment type="caution">
    <text evidence="2">The sequence shown here is derived from an EMBL/GenBank/DDBJ whole genome shotgun (WGS) entry which is preliminary data.</text>
</comment>